<keyword evidence="1" id="KW-0472">Membrane</keyword>
<evidence type="ECO:0000259" key="2">
    <source>
        <dbReference type="PROSITE" id="PS51297"/>
    </source>
</evidence>
<feature type="transmembrane region" description="Helical" evidence="1">
    <location>
        <begin position="338"/>
        <end position="361"/>
    </location>
</feature>
<keyword evidence="1" id="KW-1133">Transmembrane helix</keyword>
<gene>
    <name evidence="3" type="primary">MADS49</name>
</gene>
<proteinExistence type="evidence at transcript level"/>
<reference evidence="3" key="1">
    <citation type="journal article" date="2024" name="Front. Plant Sci.">
        <title>Genome-wide analysis of the MADS-box gene family of sea buckthorn (Hippophae rhamnoides ssp. sinensis) and their potential role in floral organ development.</title>
        <authorList>
            <person name="Zhao J."/>
            <person name="Xu Y."/>
            <person name="Zhang Z."/>
            <person name="Zhao M."/>
            <person name="Li K."/>
            <person name="Wang F."/>
            <person name="Sun K."/>
        </authorList>
    </citation>
    <scope>NUCLEOTIDE SEQUENCE</scope>
</reference>
<dbReference type="GO" id="GO:0005634">
    <property type="term" value="C:nucleus"/>
    <property type="evidence" value="ECO:0007669"/>
    <property type="project" value="InterPro"/>
</dbReference>
<organism evidence="3">
    <name type="scientific">Hippophae rhamnoides</name>
    <name type="common">sea-buckthorn</name>
    <dbReference type="NCBI Taxonomy" id="193516"/>
    <lineage>
        <taxon>Eukaryota</taxon>
        <taxon>Viridiplantae</taxon>
        <taxon>Streptophyta</taxon>
        <taxon>Embryophyta</taxon>
        <taxon>Tracheophyta</taxon>
        <taxon>Spermatophyta</taxon>
        <taxon>Magnoliopsida</taxon>
        <taxon>eudicotyledons</taxon>
        <taxon>Gunneridae</taxon>
        <taxon>Pentapetalae</taxon>
        <taxon>rosids</taxon>
        <taxon>fabids</taxon>
        <taxon>Rosales</taxon>
        <taxon>Elaeagnaceae</taxon>
        <taxon>Hippophae</taxon>
    </lineage>
</organism>
<name>A0AAU7LKL5_9ROSA</name>
<dbReference type="PROSITE" id="PS51297">
    <property type="entry name" value="K_BOX"/>
    <property type="match status" value="1"/>
</dbReference>
<feature type="domain" description="K-box" evidence="2">
    <location>
        <begin position="55"/>
        <end position="139"/>
    </location>
</feature>
<feature type="transmembrane region" description="Helical" evidence="1">
    <location>
        <begin position="20"/>
        <end position="43"/>
    </location>
</feature>
<protein>
    <submittedName>
        <fullName evidence="3">MADS49</fullName>
    </submittedName>
</protein>
<dbReference type="AlphaFoldDB" id="A0AAU7LKL5"/>
<dbReference type="InterPro" id="IPR002487">
    <property type="entry name" value="TF_Kbox"/>
</dbReference>
<accession>A0AAU7LKL5</accession>
<dbReference type="Pfam" id="PF01486">
    <property type="entry name" value="K-box"/>
    <property type="match status" value="1"/>
</dbReference>
<evidence type="ECO:0000313" key="3">
    <source>
        <dbReference type="EMBL" id="XBP28244.1"/>
    </source>
</evidence>
<evidence type="ECO:0000256" key="1">
    <source>
        <dbReference type="SAM" id="Phobius"/>
    </source>
</evidence>
<reference evidence="3" key="2">
    <citation type="submission" date="2024-02" db="EMBL/GenBank/DDBJ databases">
        <authorList>
            <person name="Xu Y."/>
            <person name="Zhao J."/>
        </authorList>
    </citation>
    <scope>NUCLEOTIDE SEQUENCE</scope>
</reference>
<feature type="transmembrane region" description="Helical" evidence="1">
    <location>
        <begin position="281"/>
        <end position="305"/>
    </location>
</feature>
<keyword evidence="1" id="KW-0812">Transmembrane</keyword>
<feature type="transmembrane region" description="Helical" evidence="1">
    <location>
        <begin position="115"/>
        <end position="133"/>
    </location>
</feature>
<dbReference type="GO" id="GO:0003700">
    <property type="term" value="F:DNA-binding transcription factor activity"/>
    <property type="evidence" value="ECO:0007669"/>
    <property type="project" value="InterPro"/>
</dbReference>
<sequence length="372" mass="43184">MVFLLVTLFNKEGLNRVSLLIRVMMGLTLLNGVPFGNIHYYNICFWSRFNKNRGYRSWYQEVTKLKFKYESLQRTQRHLLGEDLGPLSVKELQNLEKQLEAGLAQARQRKLTIPLMVNASVLITVAIDLWSLLKPRPLVHILVVIIQQKGLRYGDFISPYLFIFGVETFSRLILHAKNSTNLHGVKISRNVPIINRFIYIDDGDSISPYLFIFGAITFSRLLLLVENSLNLHGVKITRSVPTISHFLYADDIIIFYQANLIEIYCDILSGLDRKKIYLSLLFFYFDNVSLLLPVILYIWGIIYFYTKEKVFRRIIDNLIMKTKSWRSCMLSKASKATYIRSIILLLPVYSMSILKFLSLICDKGDSILRKLS</sequence>
<dbReference type="EMBL" id="PP400884">
    <property type="protein sequence ID" value="XBP28244.1"/>
    <property type="molecule type" value="mRNA"/>
</dbReference>